<evidence type="ECO:0000313" key="5">
    <source>
        <dbReference type="EMBL" id="KIG14603.1"/>
    </source>
</evidence>
<evidence type="ECO:0000256" key="2">
    <source>
        <dbReference type="ARBA" id="ARBA00022691"/>
    </source>
</evidence>
<dbReference type="PANTHER" id="PTHR12350:SF19">
    <property type="entry name" value="SET DOMAIN-CONTAINING PROTEIN"/>
    <property type="match status" value="1"/>
</dbReference>
<protein>
    <submittedName>
        <fullName evidence="5">Proteins containing SET domain protein</fullName>
    </submittedName>
</protein>
<evidence type="ECO:0000313" key="6">
    <source>
        <dbReference type="Proteomes" id="UP000031599"/>
    </source>
</evidence>
<keyword evidence="1" id="KW-0808">Transferase</keyword>
<proteinExistence type="predicted"/>
<comment type="caution">
    <text evidence="5">The sequence shown here is derived from an EMBL/GenBank/DDBJ whole genome shotgun (WGS) entry which is preliminary data.</text>
</comment>
<evidence type="ECO:0000259" key="4">
    <source>
        <dbReference type="PROSITE" id="PS50868"/>
    </source>
</evidence>
<evidence type="ECO:0000259" key="3">
    <source>
        <dbReference type="PROSITE" id="PS50280"/>
    </source>
</evidence>
<dbReference type="InterPro" id="IPR046341">
    <property type="entry name" value="SET_dom_sf"/>
</dbReference>
<dbReference type="SUPFAM" id="SSF82199">
    <property type="entry name" value="SET domain"/>
    <property type="match status" value="1"/>
</dbReference>
<dbReference type="InterPro" id="IPR001214">
    <property type="entry name" value="SET_dom"/>
</dbReference>
<dbReference type="Pfam" id="PF00856">
    <property type="entry name" value="SET"/>
    <property type="match status" value="1"/>
</dbReference>
<name>A0A0C1ZU66_9BACT</name>
<evidence type="ECO:0000256" key="1">
    <source>
        <dbReference type="ARBA" id="ARBA00022679"/>
    </source>
</evidence>
<dbReference type="PANTHER" id="PTHR12350">
    <property type="entry name" value="HISTONE-LYSINE N-METHYLTRANSFERASE-RELATED"/>
    <property type="match status" value="1"/>
</dbReference>
<feature type="domain" description="Post-SET" evidence="4">
    <location>
        <begin position="126"/>
        <end position="142"/>
    </location>
</feature>
<accession>A0A0C1ZU66</accession>
<dbReference type="PROSITE" id="PS50280">
    <property type="entry name" value="SET"/>
    <property type="match status" value="1"/>
</dbReference>
<dbReference type="InterPro" id="IPR053201">
    <property type="entry name" value="Flavunoidine_N-MTase"/>
</dbReference>
<dbReference type="InterPro" id="IPR003616">
    <property type="entry name" value="Post-SET_dom"/>
</dbReference>
<dbReference type="Proteomes" id="UP000031599">
    <property type="component" value="Unassembled WGS sequence"/>
</dbReference>
<dbReference type="EMBL" id="JMCC02000070">
    <property type="protein sequence ID" value="KIG14603.1"/>
    <property type="molecule type" value="Genomic_DNA"/>
</dbReference>
<dbReference type="Gene3D" id="2.170.270.10">
    <property type="entry name" value="SET domain"/>
    <property type="match status" value="1"/>
</dbReference>
<dbReference type="PROSITE" id="PS50868">
    <property type="entry name" value="POST_SET"/>
    <property type="match status" value="1"/>
</dbReference>
<keyword evidence="2" id="KW-0949">S-adenosyl-L-methionine</keyword>
<feature type="domain" description="SET" evidence="3">
    <location>
        <begin position="13"/>
        <end position="118"/>
    </location>
</feature>
<reference evidence="5 6" key="1">
    <citation type="submission" date="2014-12" db="EMBL/GenBank/DDBJ databases">
        <title>Genome assembly of Enhygromyxa salina DSM 15201.</title>
        <authorList>
            <person name="Sharma G."/>
            <person name="Subramanian S."/>
        </authorList>
    </citation>
    <scope>NUCLEOTIDE SEQUENCE [LARGE SCALE GENOMIC DNA]</scope>
    <source>
        <strain evidence="5 6">DSM 15201</strain>
    </source>
</reference>
<dbReference type="GO" id="GO:0016740">
    <property type="term" value="F:transferase activity"/>
    <property type="evidence" value="ECO:0007669"/>
    <property type="project" value="UniProtKB-KW"/>
</dbReference>
<gene>
    <name evidence="5" type="ORF">DB30_06658</name>
</gene>
<organism evidence="5 6">
    <name type="scientific">Enhygromyxa salina</name>
    <dbReference type="NCBI Taxonomy" id="215803"/>
    <lineage>
        <taxon>Bacteria</taxon>
        <taxon>Pseudomonadati</taxon>
        <taxon>Myxococcota</taxon>
        <taxon>Polyangia</taxon>
        <taxon>Nannocystales</taxon>
        <taxon>Nannocystaceae</taxon>
        <taxon>Enhygromyxa</taxon>
    </lineage>
</organism>
<dbReference type="AlphaFoldDB" id="A0A0C1ZU66"/>
<sequence length="182" mass="19967">MMNMRKSASSFLSDCAIGRVDPRTDQRSVYATRRINAGELIAVFGGSIVTPRQIAQLGPGAGRYALQVDEDLYLLSTRDGPGDWINHSCQPNAGFRGQVSLVAMHTIPAGDEICFDYAMADGSPYDEFDCQCGTPRCRGRVRGSDWRIPELWIRYQGHFSTYLAARIAGLLSGQPSLVVGME</sequence>
<dbReference type="CDD" id="cd20071">
    <property type="entry name" value="SET_SMYD"/>
    <property type="match status" value="1"/>
</dbReference>